<comment type="caution">
    <text evidence="8">The sequence shown here is derived from an EMBL/GenBank/DDBJ whole genome shotgun (WGS) entry which is preliminary data.</text>
</comment>
<dbReference type="InterPro" id="IPR040131">
    <property type="entry name" value="MnmG_N"/>
</dbReference>
<dbReference type="FunFam" id="3.50.50.60:FF:000002">
    <property type="entry name" value="tRNA uridine 5-carboxymethylaminomethyl modification enzyme MnmG"/>
    <property type="match status" value="1"/>
</dbReference>
<evidence type="ECO:0000256" key="4">
    <source>
        <dbReference type="ARBA" id="ARBA00022694"/>
    </source>
</evidence>
<dbReference type="FunCoup" id="A0A5J5F8E5">
    <property type="interactions" value="788"/>
</dbReference>
<dbReference type="InterPro" id="IPR049312">
    <property type="entry name" value="GIDA_C_N"/>
</dbReference>
<dbReference type="FunFam" id="1.10.150.570:FF:000001">
    <property type="entry name" value="tRNA uridine 5-carboxymethylaminomethyl modification enzyme MnmG"/>
    <property type="match status" value="1"/>
</dbReference>
<dbReference type="Gene3D" id="1.10.150.570">
    <property type="entry name" value="GidA associated domain, C-terminal subdomain"/>
    <property type="match status" value="1"/>
</dbReference>
<comment type="function">
    <text evidence="6">Component of the MSS1-MTO1 complex that catalyzes the 5-carboxymethylaminomethyluridine (cmnm(5)U) modification at the 34th wobble position (U34) of mitochondrial tRNAs.</text>
</comment>
<evidence type="ECO:0000256" key="3">
    <source>
        <dbReference type="ARBA" id="ARBA00022630"/>
    </source>
</evidence>
<dbReference type="GO" id="GO:0030488">
    <property type="term" value="P:tRNA methylation"/>
    <property type="evidence" value="ECO:0007669"/>
    <property type="project" value="TreeGrafter"/>
</dbReference>
<dbReference type="NCBIfam" id="TIGR00136">
    <property type="entry name" value="mnmG_gidA"/>
    <property type="match status" value="1"/>
</dbReference>
<evidence type="ECO:0000256" key="2">
    <source>
        <dbReference type="ARBA" id="ARBA00007653"/>
    </source>
</evidence>
<evidence type="ECO:0000256" key="1">
    <source>
        <dbReference type="ARBA" id="ARBA00001974"/>
    </source>
</evidence>
<dbReference type="InterPro" id="IPR026904">
    <property type="entry name" value="MnmG_C"/>
</dbReference>
<reference evidence="8 9" key="1">
    <citation type="submission" date="2019-09" db="EMBL/GenBank/DDBJ databases">
        <title>Draft genome of the ectomycorrhizal ascomycete Sphaerosporella brunnea.</title>
        <authorList>
            <consortium name="DOE Joint Genome Institute"/>
            <person name="Benucci G.M."/>
            <person name="Marozzi G."/>
            <person name="Antonielli L."/>
            <person name="Sanchez S."/>
            <person name="Marco P."/>
            <person name="Wang X."/>
            <person name="Falini L.B."/>
            <person name="Barry K."/>
            <person name="Haridas S."/>
            <person name="Lipzen A."/>
            <person name="Labutti K."/>
            <person name="Grigoriev I.V."/>
            <person name="Murat C."/>
            <person name="Martin F."/>
            <person name="Albertini E."/>
            <person name="Donnini D."/>
            <person name="Bonito G."/>
        </authorList>
    </citation>
    <scope>NUCLEOTIDE SEQUENCE [LARGE SCALE GENOMIC DNA]</scope>
    <source>
        <strain evidence="8 9">Sb_GMNB300</strain>
    </source>
</reference>
<dbReference type="Pfam" id="PF13932">
    <property type="entry name" value="SAM_GIDA_C"/>
    <property type="match status" value="1"/>
</dbReference>
<organism evidence="8 9">
    <name type="scientific">Sphaerosporella brunnea</name>
    <dbReference type="NCBI Taxonomy" id="1250544"/>
    <lineage>
        <taxon>Eukaryota</taxon>
        <taxon>Fungi</taxon>
        <taxon>Dikarya</taxon>
        <taxon>Ascomycota</taxon>
        <taxon>Pezizomycotina</taxon>
        <taxon>Pezizomycetes</taxon>
        <taxon>Pezizales</taxon>
        <taxon>Pyronemataceae</taxon>
        <taxon>Sphaerosporella</taxon>
    </lineage>
</organism>
<dbReference type="Pfam" id="PF01134">
    <property type="entry name" value="GIDA"/>
    <property type="match status" value="1"/>
</dbReference>
<dbReference type="InterPro" id="IPR044920">
    <property type="entry name" value="MnmG_C_subdom_sf"/>
</dbReference>
<keyword evidence="9" id="KW-1185">Reference proteome</keyword>
<sequence length="716" mass="78897">MLNFFSRHFCFNAIAMNVATLSRRLLRPTLRSPYRIVVPRYRGLATLSQGLSGVREFDVVVIGGGHAGSEACAAAARSGAKTALVTPKIDTIGTCSCNPSFGGIGKGTMIREVDALDGVAARIVDKAGIHFRVLNRRKGPAVWGPRAQIDRMLYKKYMQEELSSYPNLSIVEGSVADVMIDRTKDGTMDQDGRYGAIEGVRLESGEIIKTKNVVITTGTFLGGEIHIGMEVFPSGRMGEAATFGLSKSLKEAGFKMGRLKTGTPPRLDGRTINYKPLEIQPGDEPPTPFSYLNSRVAIEEQLHCWGTHTTAETHDIIRAHLHETIHIRETVKGPRYCPSLESKIIRFGQRESHQIWLEPEGINDHVIYPNGISMTVPPGAQERSLRTIPGLENVTMLQPGYGVEYDYVDPRSLRATLETKIIKGLFLAGQINGTTGYEEAAGQGVLAGINAGLSAQGKPPMIISRADAYIGVMIDDLITKGVSEPYRMFTSRSEFRMSARADNADMRLTAMGRHHGVVGDKRWATFERESSALNELKAKLETARFSAPEWIRRGFNVKDNTERRSPFDLIRVKDVGLEQLESVVPEIKDYPEAVRRRIEIEGLYAPYVAAQASAVRVFMKDEGLRIPPDIDYKDVVGLSTEERRVLDAVKPESIGQARRVEGVTPSGCIQLLHYVARRARKEAKEAIAVEEARRRAELGISGQVRQDLAAADVAAL</sequence>
<keyword evidence="3" id="KW-0285">Flavoprotein</keyword>
<dbReference type="GO" id="GO:0050660">
    <property type="term" value="F:flavin adenine dinucleotide binding"/>
    <property type="evidence" value="ECO:0007669"/>
    <property type="project" value="InterPro"/>
</dbReference>
<keyword evidence="4" id="KW-0819">tRNA processing</keyword>
<comment type="similarity">
    <text evidence="2">Belongs to the MnmG family.</text>
</comment>
<dbReference type="PANTHER" id="PTHR11806:SF0">
    <property type="entry name" value="PROTEIN MTO1 HOMOLOG, MITOCHONDRIAL"/>
    <property type="match status" value="1"/>
</dbReference>
<dbReference type="PROSITE" id="PS01280">
    <property type="entry name" value="GIDA_1"/>
    <property type="match status" value="1"/>
</dbReference>
<dbReference type="Proteomes" id="UP000326924">
    <property type="component" value="Unassembled WGS sequence"/>
</dbReference>
<dbReference type="OrthoDB" id="3329at2759"/>
<dbReference type="InterPro" id="IPR036188">
    <property type="entry name" value="FAD/NAD-bd_sf"/>
</dbReference>
<dbReference type="PROSITE" id="PS01281">
    <property type="entry name" value="GIDA_2"/>
    <property type="match status" value="1"/>
</dbReference>
<dbReference type="InterPro" id="IPR004416">
    <property type="entry name" value="MnmG"/>
</dbReference>
<evidence type="ECO:0000259" key="7">
    <source>
        <dbReference type="SMART" id="SM01228"/>
    </source>
</evidence>
<proteinExistence type="inferred from homology"/>
<dbReference type="AlphaFoldDB" id="A0A5J5F8E5"/>
<dbReference type="GO" id="GO:0070899">
    <property type="term" value="P:mitochondrial tRNA wobble uridine modification"/>
    <property type="evidence" value="ECO:0007669"/>
    <property type="project" value="UniProtKB-ARBA"/>
</dbReference>
<evidence type="ECO:0000256" key="5">
    <source>
        <dbReference type="ARBA" id="ARBA00022827"/>
    </source>
</evidence>
<dbReference type="EMBL" id="VXIS01000017">
    <property type="protein sequence ID" value="KAA8913103.1"/>
    <property type="molecule type" value="Genomic_DNA"/>
</dbReference>
<dbReference type="InterPro" id="IPR002218">
    <property type="entry name" value="MnmG-rel"/>
</dbReference>
<dbReference type="Pfam" id="PF21680">
    <property type="entry name" value="GIDA_C_1st"/>
    <property type="match status" value="1"/>
</dbReference>
<keyword evidence="5" id="KW-0274">FAD</keyword>
<dbReference type="HAMAP" id="MF_00129">
    <property type="entry name" value="MnmG_GidA"/>
    <property type="match status" value="1"/>
</dbReference>
<name>A0A5J5F8E5_9PEZI</name>
<accession>A0A5J5F8E5</accession>
<dbReference type="Gene3D" id="3.50.50.60">
    <property type="entry name" value="FAD/NAD(P)-binding domain"/>
    <property type="match status" value="2"/>
</dbReference>
<comment type="cofactor">
    <cofactor evidence="1">
        <name>FAD</name>
        <dbReference type="ChEBI" id="CHEBI:57692"/>
    </cofactor>
</comment>
<dbReference type="InterPro" id="IPR047001">
    <property type="entry name" value="MnmG_C_subdom"/>
</dbReference>
<feature type="domain" description="tRNA uridine 5-carboxymethylaminomethyl modification enzyme C-terminal subdomain" evidence="7">
    <location>
        <begin position="602"/>
        <end position="673"/>
    </location>
</feature>
<protein>
    <submittedName>
        <fullName evidence="8">Mitochondrial protein-like protein</fullName>
    </submittedName>
</protein>
<dbReference type="FunFam" id="3.50.50.60:FF:000145">
    <property type="entry name" value="tRNA uridine 5-carboxymethylaminomethyl modification enzyme"/>
    <property type="match status" value="1"/>
</dbReference>
<dbReference type="InParanoid" id="A0A5J5F8E5"/>
<dbReference type="SUPFAM" id="SSF51905">
    <property type="entry name" value="FAD/NAD(P)-binding domain"/>
    <property type="match status" value="1"/>
</dbReference>
<dbReference type="InterPro" id="IPR020595">
    <property type="entry name" value="MnmG-rel_CS"/>
</dbReference>
<evidence type="ECO:0000313" key="9">
    <source>
        <dbReference type="Proteomes" id="UP000326924"/>
    </source>
</evidence>
<dbReference type="PANTHER" id="PTHR11806">
    <property type="entry name" value="GLUCOSE INHIBITED DIVISION PROTEIN A"/>
    <property type="match status" value="1"/>
</dbReference>
<evidence type="ECO:0000256" key="6">
    <source>
        <dbReference type="ARBA" id="ARBA00054993"/>
    </source>
</evidence>
<gene>
    <name evidence="8" type="ORF">FN846DRAFT_930797</name>
</gene>
<dbReference type="GO" id="GO:0005739">
    <property type="term" value="C:mitochondrion"/>
    <property type="evidence" value="ECO:0007669"/>
    <property type="project" value="GOC"/>
</dbReference>
<evidence type="ECO:0000313" key="8">
    <source>
        <dbReference type="EMBL" id="KAA8913103.1"/>
    </source>
</evidence>
<dbReference type="SMART" id="SM01228">
    <property type="entry name" value="GIDA_assoc_3"/>
    <property type="match status" value="1"/>
</dbReference>